<feature type="chain" id="PRO_5003577086" evidence="1">
    <location>
        <begin position="24"/>
        <end position="108"/>
    </location>
</feature>
<keyword evidence="1" id="KW-0732">Signal</keyword>
<name>H2XY97_CIOIN</name>
<evidence type="ECO:0000256" key="1">
    <source>
        <dbReference type="SAM" id="SignalP"/>
    </source>
</evidence>
<evidence type="ECO:0000313" key="2">
    <source>
        <dbReference type="Ensembl" id="ENSCINP00000034631.1"/>
    </source>
</evidence>
<evidence type="ECO:0000313" key="3">
    <source>
        <dbReference type="Proteomes" id="UP000008144"/>
    </source>
</evidence>
<keyword evidence="3" id="KW-1185">Reference proteome</keyword>
<reference evidence="3" key="1">
    <citation type="journal article" date="2002" name="Science">
        <title>The draft genome of Ciona intestinalis: insights into chordate and vertebrate origins.</title>
        <authorList>
            <person name="Dehal P."/>
            <person name="Satou Y."/>
            <person name="Campbell R.K."/>
            <person name="Chapman J."/>
            <person name="Degnan B."/>
            <person name="De Tomaso A."/>
            <person name="Davidson B."/>
            <person name="Di Gregorio A."/>
            <person name="Gelpke M."/>
            <person name="Goodstein D.M."/>
            <person name="Harafuji N."/>
            <person name="Hastings K.E."/>
            <person name="Ho I."/>
            <person name="Hotta K."/>
            <person name="Huang W."/>
            <person name="Kawashima T."/>
            <person name="Lemaire P."/>
            <person name="Martinez D."/>
            <person name="Meinertzhagen I.A."/>
            <person name="Necula S."/>
            <person name="Nonaka M."/>
            <person name="Putnam N."/>
            <person name="Rash S."/>
            <person name="Saiga H."/>
            <person name="Satake M."/>
            <person name="Terry A."/>
            <person name="Yamada L."/>
            <person name="Wang H.G."/>
            <person name="Awazu S."/>
            <person name="Azumi K."/>
            <person name="Boore J."/>
            <person name="Branno M."/>
            <person name="Chin-Bow S."/>
            <person name="DeSantis R."/>
            <person name="Doyle S."/>
            <person name="Francino P."/>
            <person name="Keys D.N."/>
            <person name="Haga S."/>
            <person name="Hayashi H."/>
            <person name="Hino K."/>
            <person name="Imai K.S."/>
            <person name="Inaba K."/>
            <person name="Kano S."/>
            <person name="Kobayashi K."/>
            <person name="Kobayashi M."/>
            <person name="Lee B.I."/>
            <person name="Makabe K.W."/>
            <person name="Manohar C."/>
            <person name="Matassi G."/>
            <person name="Medina M."/>
            <person name="Mochizuki Y."/>
            <person name="Mount S."/>
            <person name="Morishita T."/>
            <person name="Miura S."/>
            <person name="Nakayama A."/>
            <person name="Nishizaka S."/>
            <person name="Nomoto H."/>
            <person name="Ohta F."/>
            <person name="Oishi K."/>
            <person name="Rigoutsos I."/>
            <person name="Sano M."/>
            <person name="Sasaki A."/>
            <person name="Sasakura Y."/>
            <person name="Shoguchi E."/>
            <person name="Shin-i T."/>
            <person name="Spagnuolo A."/>
            <person name="Stainier D."/>
            <person name="Suzuki M.M."/>
            <person name="Tassy O."/>
            <person name="Takatori N."/>
            <person name="Tokuoka M."/>
            <person name="Yagi K."/>
            <person name="Yoshizaki F."/>
            <person name="Wada S."/>
            <person name="Zhang C."/>
            <person name="Hyatt P.D."/>
            <person name="Larimer F."/>
            <person name="Detter C."/>
            <person name="Doggett N."/>
            <person name="Glavina T."/>
            <person name="Hawkins T."/>
            <person name="Richardson P."/>
            <person name="Lucas S."/>
            <person name="Kohara Y."/>
            <person name="Levine M."/>
            <person name="Satoh N."/>
            <person name="Rokhsar D.S."/>
        </authorList>
    </citation>
    <scope>NUCLEOTIDE SEQUENCE [LARGE SCALE GENOMIC DNA]</scope>
</reference>
<reference evidence="2" key="4">
    <citation type="submission" date="2025-09" db="UniProtKB">
        <authorList>
            <consortium name="Ensembl"/>
        </authorList>
    </citation>
    <scope>IDENTIFICATION</scope>
</reference>
<dbReference type="EMBL" id="EAAA01000353">
    <property type="status" value="NOT_ANNOTATED_CDS"/>
    <property type="molecule type" value="Genomic_DNA"/>
</dbReference>
<protein>
    <submittedName>
        <fullName evidence="2">Uncharacterized protein</fullName>
    </submittedName>
</protein>
<feature type="signal peptide" evidence="1">
    <location>
        <begin position="1"/>
        <end position="23"/>
    </location>
</feature>
<reference evidence="2" key="3">
    <citation type="submission" date="2025-08" db="UniProtKB">
        <authorList>
            <consortium name="Ensembl"/>
        </authorList>
    </citation>
    <scope>IDENTIFICATION</scope>
</reference>
<sequence length="108" mass="12588">MNIAISILAILAVVLVLAHDTTARPTAHTTEQGLYSRLISRQHVRTSARKRHADIRIQSEIARRHNEIRRIAALNNLVNQLDTNKIYSMKDLIRSRRLWRRFLRANRA</sequence>
<dbReference type="AlphaFoldDB" id="H2XY97"/>
<dbReference type="Proteomes" id="UP000008144">
    <property type="component" value="Chromosome 1"/>
</dbReference>
<accession>H2XY97</accession>
<dbReference type="Ensembl" id="ENSCINT00000033507.1">
    <property type="protein sequence ID" value="ENSCINP00000034631.1"/>
    <property type="gene ID" value="ENSCING00000020268.1"/>
</dbReference>
<organism evidence="2 3">
    <name type="scientific">Ciona intestinalis</name>
    <name type="common">Transparent sea squirt</name>
    <name type="synonym">Ascidia intestinalis</name>
    <dbReference type="NCBI Taxonomy" id="7719"/>
    <lineage>
        <taxon>Eukaryota</taxon>
        <taxon>Metazoa</taxon>
        <taxon>Chordata</taxon>
        <taxon>Tunicata</taxon>
        <taxon>Ascidiacea</taxon>
        <taxon>Phlebobranchia</taxon>
        <taxon>Cionidae</taxon>
        <taxon>Ciona</taxon>
    </lineage>
</organism>
<proteinExistence type="predicted"/>
<dbReference type="HOGENOM" id="CLU_2195972_0_0_1"/>
<dbReference type="InParanoid" id="H2XY97"/>
<reference evidence="2" key="2">
    <citation type="journal article" date="2008" name="Genome Biol.">
        <title>Improved genome assembly and evidence-based global gene model set for the chordate Ciona intestinalis: new insight into intron and operon populations.</title>
        <authorList>
            <person name="Satou Y."/>
            <person name="Mineta K."/>
            <person name="Ogasawara M."/>
            <person name="Sasakura Y."/>
            <person name="Shoguchi E."/>
            <person name="Ueno K."/>
            <person name="Yamada L."/>
            <person name="Matsumoto J."/>
            <person name="Wasserscheid J."/>
            <person name="Dewar K."/>
            <person name="Wiley G.B."/>
            <person name="Macmil S.L."/>
            <person name="Roe B.A."/>
            <person name="Zeller R.W."/>
            <person name="Hastings K.E."/>
            <person name="Lemaire P."/>
            <person name="Lindquist E."/>
            <person name="Endo T."/>
            <person name="Hotta K."/>
            <person name="Inaba K."/>
        </authorList>
    </citation>
    <scope>NUCLEOTIDE SEQUENCE [LARGE SCALE GENOMIC DNA]</scope>
    <source>
        <strain evidence="2">wild type</strain>
    </source>
</reference>